<dbReference type="HOGENOM" id="CLU_476626_0_0_1"/>
<evidence type="ECO:0000313" key="2">
    <source>
        <dbReference type="EMBL" id="KIX00023.1"/>
    </source>
</evidence>
<reference evidence="2 3" key="1">
    <citation type="submission" date="2015-01" db="EMBL/GenBank/DDBJ databases">
        <title>The Genome Sequence of Rhinocladiella mackenzie CBS 650.93.</title>
        <authorList>
            <consortium name="The Broad Institute Genomics Platform"/>
            <person name="Cuomo C."/>
            <person name="de Hoog S."/>
            <person name="Gorbushina A."/>
            <person name="Stielow B."/>
            <person name="Teixiera M."/>
            <person name="Abouelleil A."/>
            <person name="Chapman S.B."/>
            <person name="Priest M."/>
            <person name="Young S.K."/>
            <person name="Wortman J."/>
            <person name="Nusbaum C."/>
            <person name="Birren B."/>
        </authorList>
    </citation>
    <scope>NUCLEOTIDE SEQUENCE [LARGE SCALE GENOMIC DNA]</scope>
    <source>
        <strain evidence="2 3">CBS 650.93</strain>
    </source>
</reference>
<feature type="region of interest" description="Disordered" evidence="1">
    <location>
        <begin position="30"/>
        <end position="61"/>
    </location>
</feature>
<feature type="compositionally biased region" description="Polar residues" evidence="1">
    <location>
        <begin position="30"/>
        <end position="45"/>
    </location>
</feature>
<dbReference type="GeneID" id="25299021"/>
<sequence>MAVALGDFRVTRNLPRKDYLALNNGLDRSLSPSSPVLEQSTVSDTQEYDDGEGPLPAESVSQVSGGFATVLTSESEELCLSTGPSVVESAAKRRKMHTSWTQDHFWITELDVQWSKRGRLPQNDRLLVCKRCSWSSSDSSRHGTTSNLLTHLRTRHRIGPGSASRESPARGPLDRMLSSRQEGNSLEQALVRWVVQTRQPFTTVEPSSFKAIFDTAGVQLPLRCADTLRDRVKNEFEDYRSLLYDLPPMVTLRARQLPLPAPEGLWEARTAKEWNAERLKQDLDQNPLSLDDWVEILYKDDDDDIPVMTMLSSFSRFLAILAITQDIGEYVRASKKFARLHHKHTHEEETRITTKWTALLTRCHDVLCQTPCFEESWPLHRQLISQAYHCTMVSMQATYKDLYGFVGYKASSREVDVTRYRLSSWMMEQPDGMQTALVHAVRILVHMRIDKPKNPHAALMVCIATLTVWVFLDLKLGSPSPSDEAMDMGRCPACRDDIRASLDRCCLKRTFGHDLSTFEIDLIRGTVSVERLVHESCDLLKTVTFWQISNGIISSLNYHYQLTKGSTNSARL</sequence>
<dbReference type="AlphaFoldDB" id="A0A0D2GNY0"/>
<dbReference type="OrthoDB" id="2976890at2759"/>
<dbReference type="RefSeq" id="XP_013266913.1">
    <property type="nucleotide sequence ID" value="XM_013411459.1"/>
</dbReference>
<organism evidence="2 3">
    <name type="scientific">Rhinocladiella mackenziei CBS 650.93</name>
    <dbReference type="NCBI Taxonomy" id="1442369"/>
    <lineage>
        <taxon>Eukaryota</taxon>
        <taxon>Fungi</taxon>
        <taxon>Dikarya</taxon>
        <taxon>Ascomycota</taxon>
        <taxon>Pezizomycotina</taxon>
        <taxon>Eurotiomycetes</taxon>
        <taxon>Chaetothyriomycetidae</taxon>
        <taxon>Chaetothyriales</taxon>
        <taxon>Herpotrichiellaceae</taxon>
        <taxon>Rhinocladiella</taxon>
    </lineage>
</organism>
<proteinExistence type="predicted"/>
<dbReference type="EMBL" id="KN847484">
    <property type="protein sequence ID" value="KIX00023.1"/>
    <property type="molecule type" value="Genomic_DNA"/>
</dbReference>
<protein>
    <recommendedName>
        <fullName evidence="4">BED-type domain-containing protein</fullName>
    </recommendedName>
</protein>
<evidence type="ECO:0000313" key="3">
    <source>
        <dbReference type="Proteomes" id="UP000053617"/>
    </source>
</evidence>
<dbReference type="Proteomes" id="UP000053617">
    <property type="component" value="Unassembled WGS sequence"/>
</dbReference>
<feature type="region of interest" description="Disordered" evidence="1">
    <location>
        <begin position="157"/>
        <end position="176"/>
    </location>
</feature>
<evidence type="ECO:0000256" key="1">
    <source>
        <dbReference type="SAM" id="MobiDB-lite"/>
    </source>
</evidence>
<evidence type="ECO:0008006" key="4">
    <source>
        <dbReference type="Google" id="ProtNLM"/>
    </source>
</evidence>
<keyword evidence="3" id="KW-1185">Reference proteome</keyword>
<gene>
    <name evidence="2" type="ORF">Z518_10950</name>
</gene>
<name>A0A0D2GNY0_9EURO</name>
<accession>A0A0D2GNY0</accession>
<dbReference type="VEuPathDB" id="FungiDB:Z518_10950"/>
<dbReference type="SUPFAM" id="SSF140996">
    <property type="entry name" value="Hermes dimerisation domain"/>
    <property type="match status" value="1"/>
</dbReference>